<dbReference type="PANTHER" id="PTHR31151:SF0">
    <property type="entry name" value="PROLINE-TRNA LIGASE (DUF1680)"/>
    <property type="match status" value="1"/>
</dbReference>
<feature type="region of interest" description="Disordered" evidence="1">
    <location>
        <begin position="300"/>
        <end position="320"/>
    </location>
</feature>
<dbReference type="PANTHER" id="PTHR31151">
    <property type="entry name" value="PROLINE-TRNA LIGASE (DUF1680)"/>
    <property type="match status" value="1"/>
</dbReference>
<comment type="caution">
    <text evidence="3">The sequence shown here is derived from an EMBL/GenBank/DDBJ whole genome shotgun (WGS) entry which is preliminary data.</text>
</comment>
<feature type="domain" description="Non-reducing end beta-L-arabinofuranosidase-like GH127 catalytic" evidence="2">
    <location>
        <begin position="58"/>
        <end position="266"/>
    </location>
</feature>
<dbReference type="Proteomes" id="UP000254101">
    <property type="component" value="Unassembled WGS sequence"/>
</dbReference>
<accession>A0A395LM01</accession>
<sequence length="355" mass="38642">MEEARMSERPISLTLNRRTLLAGASALSLAGATGRAMAWGRAPQDSGPKLSAAPLPTVTLLPSIFADAQAANRTYLASLDPERFLHNFYLSAGLEAPKPAYGGWESKGIAGHSLGHWLSAVAMIIANTGDSELMASLDHCLSEMALIQQAHGDGYCGGTTVERDGEILDGKVVFEEIRRGEIRSGGFDLNGGWVPLYSWHKIHAGLIDVHRLVGHTRAMPIMLGLADYLGTILEGLDDAQLQRVLDAEHRGLNEAYADTFALMGKASQWRAELGTTPTARLNRRGQKRETGQVVTISRTGRRTARDPGARRRRAFRRRRIDHTRTRDMGRRTGHGVACARAGEPFERGGGYRGAL</sequence>
<keyword evidence="4" id="KW-1185">Reference proteome</keyword>
<dbReference type="InterPro" id="IPR012878">
    <property type="entry name" value="Beta-AFase-like_GH127_cat"/>
</dbReference>
<gene>
    <name evidence="3" type="ORF">DL238_15820</name>
</gene>
<protein>
    <recommendedName>
        <fullName evidence="2">Non-reducing end beta-L-arabinofuranosidase-like GH127 catalytic domain-containing protein</fullName>
    </recommendedName>
</protein>
<reference evidence="3 4" key="1">
    <citation type="submission" date="2018-07" db="EMBL/GenBank/DDBJ databases">
        <title>Erythrobacter nanhaiensis sp. nov., a novel member of the genus Erythrobacter isolated from the South China Sea.</title>
        <authorList>
            <person name="Chen X."/>
            <person name="Liu J."/>
        </authorList>
    </citation>
    <scope>NUCLEOTIDE SEQUENCE [LARGE SCALE GENOMIC DNA]</scope>
    <source>
        <strain evidence="3 4">S-5</strain>
    </source>
</reference>
<evidence type="ECO:0000256" key="1">
    <source>
        <dbReference type="SAM" id="MobiDB-lite"/>
    </source>
</evidence>
<dbReference type="InterPro" id="IPR006311">
    <property type="entry name" value="TAT_signal"/>
</dbReference>
<proteinExistence type="predicted"/>
<dbReference type="EMBL" id="QRBB01000007">
    <property type="protein sequence ID" value="RDS75650.1"/>
    <property type="molecule type" value="Genomic_DNA"/>
</dbReference>
<dbReference type="PROSITE" id="PS51318">
    <property type="entry name" value="TAT"/>
    <property type="match status" value="1"/>
</dbReference>
<dbReference type="OrthoDB" id="9757939at2"/>
<evidence type="ECO:0000313" key="4">
    <source>
        <dbReference type="Proteomes" id="UP000254101"/>
    </source>
</evidence>
<evidence type="ECO:0000259" key="2">
    <source>
        <dbReference type="Pfam" id="PF07944"/>
    </source>
</evidence>
<name>A0A395LM01_9SPHN</name>
<dbReference type="AlphaFoldDB" id="A0A395LM01"/>
<evidence type="ECO:0000313" key="3">
    <source>
        <dbReference type="EMBL" id="RDS75650.1"/>
    </source>
</evidence>
<organism evidence="3 4">
    <name type="scientific">Alteriqipengyuania lutimaris</name>
    <dbReference type="NCBI Taxonomy" id="1538146"/>
    <lineage>
        <taxon>Bacteria</taxon>
        <taxon>Pseudomonadati</taxon>
        <taxon>Pseudomonadota</taxon>
        <taxon>Alphaproteobacteria</taxon>
        <taxon>Sphingomonadales</taxon>
        <taxon>Erythrobacteraceae</taxon>
        <taxon>Alteriqipengyuania</taxon>
    </lineage>
</organism>
<dbReference type="Pfam" id="PF07944">
    <property type="entry name" value="Beta-AFase-like_GH127_cat"/>
    <property type="match status" value="1"/>
</dbReference>
<feature type="compositionally biased region" description="Basic residues" evidence="1">
    <location>
        <begin position="310"/>
        <end position="320"/>
    </location>
</feature>